<dbReference type="Proteomes" id="UP000266723">
    <property type="component" value="Unassembled WGS sequence"/>
</dbReference>
<gene>
    <name evidence="2" type="ORF">DY000_02033418</name>
</gene>
<feature type="region of interest" description="Disordered" evidence="1">
    <location>
        <begin position="1"/>
        <end position="23"/>
    </location>
</feature>
<evidence type="ECO:0000313" key="3">
    <source>
        <dbReference type="Proteomes" id="UP000266723"/>
    </source>
</evidence>
<evidence type="ECO:0000313" key="2">
    <source>
        <dbReference type="EMBL" id="KAF3576259.1"/>
    </source>
</evidence>
<reference evidence="2 3" key="1">
    <citation type="journal article" date="2020" name="BMC Genomics">
        <title>Intraspecific diversification of the crop wild relative Brassica cretica Lam. using demographic model selection.</title>
        <authorList>
            <person name="Kioukis A."/>
            <person name="Michalopoulou V.A."/>
            <person name="Briers L."/>
            <person name="Pirintsos S."/>
            <person name="Studholme D.J."/>
            <person name="Pavlidis P."/>
            <person name="Sarris P.F."/>
        </authorList>
    </citation>
    <scope>NUCLEOTIDE SEQUENCE [LARGE SCALE GENOMIC DNA]</scope>
    <source>
        <strain evidence="3">cv. PFS-1207/04</strain>
    </source>
</reference>
<accession>A0ABQ7DDS1</accession>
<comment type="caution">
    <text evidence="2">The sequence shown here is derived from an EMBL/GenBank/DDBJ whole genome shotgun (WGS) entry which is preliminary data.</text>
</comment>
<sequence>MDLGHPQHSLAGVDGKLRNASTYGDTKLPTARVCLTFRSRNTMMSDREYASAFDMSDLWDRLQGFDRDD</sequence>
<evidence type="ECO:0000256" key="1">
    <source>
        <dbReference type="SAM" id="MobiDB-lite"/>
    </source>
</evidence>
<proteinExistence type="predicted"/>
<keyword evidence="3" id="KW-1185">Reference proteome</keyword>
<protein>
    <submittedName>
        <fullName evidence="2">Uncharacterized protein</fullName>
    </submittedName>
</protein>
<dbReference type="EMBL" id="QGKV02000649">
    <property type="protein sequence ID" value="KAF3576259.1"/>
    <property type="molecule type" value="Genomic_DNA"/>
</dbReference>
<organism evidence="2 3">
    <name type="scientific">Brassica cretica</name>
    <name type="common">Mustard</name>
    <dbReference type="NCBI Taxonomy" id="69181"/>
    <lineage>
        <taxon>Eukaryota</taxon>
        <taxon>Viridiplantae</taxon>
        <taxon>Streptophyta</taxon>
        <taxon>Embryophyta</taxon>
        <taxon>Tracheophyta</taxon>
        <taxon>Spermatophyta</taxon>
        <taxon>Magnoliopsida</taxon>
        <taxon>eudicotyledons</taxon>
        <taxon>Gunneridae</taxon>
        <taxon>Pentapetalae</taxon>
        <taxon>rosids</taxon>
        <taxon>malvids</taxon>
        <taxon>Brassicales</taxon>
        <taxon>Brassicaceae</taxon>
        <taxon>Brassiceae</taxon>
        <taxon>Brassica</taxon>
    </lineage>
</organism>
<name>A0ABQ7DDS1_BRACR</name>